<gene>
    <name evidence="2" type="ORF">GLYMA_09G210500</name>
</gene>
<reference evidence="2" key="3">
    <citation type="submission" date="2018-07" db="EMBL/GenBank/DDBJ databases">
        <title>WGS assembly of Glycine max.</title>
        <authorList>
            <person name="Schmutz J."/>
            <person name="Cannon S."/>
            <person name="Schlueter J."/>
            <person name="Ma J."/>
            <person name="Mitros T."/>
            <person name="Nelson W."/>
            <person name="Hyten D."/>
            <person name="Song Q."/>
            <person name="Thelen J."/>
            <person name="Cheng J."/>
            <person name="Xu D."/>
            <person name="Hellsten U."/>
            <person name="May G."/>
            <person name="Yu Y."/>
            <person name="Sakurai T."/>
            <person name="Umezawa T."/>
            <person name="Bhattacharyya M."/>
            <person name="Sandhu D."/>
            <person name="Valliyodan B."/>
            <person name="Lindquist E."/>
            <person name="Peto M."/>
            <person name="Grant D."/>
            <person name="Shu S."/>
            <person name="Goodstein D."/>
            <person name="Barry K."/>
            <person name="Futrell-Griggs M."/>
            <person name="Abernathy B."/>
            <person name="Du J."/>
            <person name="Tian Z."/>
            <person name="Zhu L."/>
            <person name="Gill N."/>
            <person name="Joshi T."/>
            <person name="Libault M."/>
            <person name="Sethuraman A."/>
            <person name="Zhang X."/>
            <person name="Shinozaki K."/>
            <person name="Nguyen H."/>
            <person name="Wing R."/>
            <person name="Cregan P."/>
            <person name="Specht J."/>
            <person name="Grimwood J."/>
            <person name="Rokhsar D."/>
            <person name="Stacey G."/>
            <person name="Shoemaker R."/>
            <person name="Jackson S."/>
        </authorList>
    </citation>
    <scope>NUCLEOTIDE SEQUENCE</scope>
    <source>
        <tissue evidence="2">Callus</tissue>
    </source>
</reference>
<dbReference type="Gramene" id="KRH39627">
    <property type="protein sequence ID" value="KRH39627"/>
    <property type="gene ID" value="GLYMA_09G210500"/>
</dbReference>
<sequence>MWKKWKKGKKQLVSSAPWRGEETEEESLKEGKLKVTRQGDGTSTMHVPASNSKHLHHHHHHGINIDPQLRYSFQRNFQTQFAQLEFRGPKSTIKPLFIDTVMKPLPPVHLFFSKLVLYPEGIANAQKSLGIGQEDKVC</sequence>
<dbReference type="PANTHER" id="PTHR37191:SF1">
    <property type="entry name" value="OS08G0112600 PROTEIN"/>
    <property type="match status" value="1"/>
</dbReference>
<protein>
    <submittedName>
        <fullName evidence="2 3">Uncharacterized protein</fullName>
    </submittedName>
</protein>
<dbReference type="STRING" id="3847.I1L535"/>
<dbReference type="PANTHER" id="PTHR37191">
    <property type="entry name" value="ZINC FINGER/BTB DOMAIN PROTEIN"/>
    <property type="match status" value="1"/>
</dbReference>
<proteinExistence type="predicted"/>
<reference evidence="2 3" key="1">
    <citation type="journal article" date="2010" name="Nature">
        <title>Genome sequence of the palaeopolyploid soybean.</title>
        <authorList>
            <person name="Schmutz J."/>
            <person name="Cannon S.B."/>
            <person name="Schlueter J."/>
            <person name="Ma J."/>
            <person name="Mitros T."/>
            <person name="Nelson W."/>
            <person name="Hyten D.L."/>
            <person name="Song Q."/>
            <person name="Thelen J.J."/>
            <person name="Cheng J."/>
            <person name="Xu D."/>
            <person name="Hellsten U."/>
            <person name="May G.D."/>
            <person name="Yu Y."/>
            <person name="Sakurai T."/>
            <person name="Umezawa T."/>
            <person name="Bhattacharyya M.K."/>
            <person name="Sandhu D."/>
            <person name="Valliyodan B."/>
            <person name="Lindquist E."/>
            <person name="Peto M."/>
            <person name="Grant D."/>
            <person name="Shu S."/>
            <person name="Goodstein D."/>
            <person name="Barry K."/>
            <person name="Futrell-Griggs M."/>
            <person name="Abernathy B."/>
            <person name="Du J."/>
            <person name="Tian Z."/>
            <person name="Zhu L."/>
            <person name="Gill N."/>
            <person name="Joshi T."/>
            <person name="Libault M."/>
            <person name="Sethuraman A."/>
            <person name="Zhang X.-C."/>
            <person name="Shinozaki K."/>
            <person name="Nguyen H.T."/>
            <person name="Wing R.A."/>
            <person name="Cregan P."/>
            <person name="Specht J."/>
            <person name="Grimwood J."/>
            <person name="Rokhsar D."/>
            <person name="Stacey G."/>
            <person name="Shoemaker R.C."/>
            <person name="Jackson S.A."/>
        </authorList>
    </citation>
    <scope>NUCLEOTIDE SEQUENCE</scope>
    <source>
        <strain evidence="3">cv. Williams 82</strain>
        <tissue evidence="2">Callus</tissue>
    </source>
</reference>
<evidence type="ECO:0000256" key="1">
    <source>
        <dbReference type="SAM" id="MobiDB-lite"/>
    </source>
</evidence>
<keyword evidence="4" id="KW-1185">Reference proteome</keyword>
<dbReference type="AlphaFoldDB" id="I1L535"/>
<feature type="region of interest" description="Disordered" evidence="1">
    <location>
        <begin position="1"/>
        <end position="59"/>
    </location>
</feature>
<dbReference type="Proteomes" id="UP000008827">
    <property type="component" value="Chromosome 9"/>
</dbReference>
<accession>I1L535</accession>
<name>I1L535_SOYBN</name>
<dbReference type="EMBL" id="CM000842">
    <property type="protein sequence ID" value="KRH39627.1"/>
    <property type="molecule type" value="Genomic_DNA"/>
</dbReference>
<dbReference type="InParanoid" id="I1L535"/>
<reference evidence="3" key="2">
    <citation type="submission" date="2018-02" db="UniProtKB">
        <authorList>
            <consortium name="EnsemblPlants"/>
        </authorList>
    </citation>
    <scope>IDENTIFICATION</scope>
    <source>
        <strain evidence="3">Williams 82</strain>
    </source>
</reference>
<dbReference type="HOGENOM" id="CLU_115155_0_0_1"/>
<evidence type="ECO:0000313" key="4">
    <source>
        <dbReference type="Proteomes" id="UP000008827"/>
    </source>
</evidence>
<feature type="compositionally biased region" description="Polar residues" evidence="1">
    <location>
        <begin position="39"/>
        <end position="52"/>
    </location>
</feature>
<organism evidence="2">
    <name type="scientific">Glycine max</name>
    <name type="common">Soybean</name>
    <name type="synonym">Glycine hispida</name>
    <dbReference type="NCBI Taxonomy" id="3847"/>
    <lineage>
        <taxon>Eukaryota</taxon>
        <taxon>Viridiplantae</taxon>
        <taxon>Streptophyta</taxon>
        <taxon>Embryophyta</taxon>
        <taxon>Tracheophyta</taxon>
        <taxon>Spermatophyta</taxon>
        <taxon>Magnoliopsida</taxon>
        <taxon>eudicotyledons</taxon>
        <taxon>Gunneridae</taxon>
        <taxon>Pentapetalae</taxon>
        <taxon>rosids</taxon>
        <taxon>fabids</taxon>
        <taxon>Fabales</taxon>
        <taxon>Fabaceae</taxon>
        <taxon>Papilionoideae</taxon>
        <taxon>50 kb inversion clade</taxon>
        <taxon>NPAAA clade</taxon>
        <taxon>indigoferoid/millettioid clade</taxon>
        <taxon>Phaseoleae</taxon>
        <taxon>Glycine</taxon>
        <taxon>Glycine subgen. Soja</taxon>
    </lineage>
</organism>
<dbReference type="PaxDb" id="3847-GLYMA09G34370.1"/>
<evidence type="ECO:0000313" key="3">
    <source>
        <dbReference type="EnsemblPlants" id="KRH39627"/>
    </source>
</evidence>
<evidence type="ECO:0000313" key="2">
    <source>
        <dbReference type="EMBL" id="KRH39627.1"/>
    </source>
</evidence>
<feature type="compositionally biased region" description="Basic residues" evidence="1">
    <location>
        <begin position="1"/>
        <end position="10"/>
    </location>
</feature>
<dbReference type="EnsemblPlants" id="KRH39627">
    <property type="protein sequence ID" value="KRH39627"/>
    <property type="gene ID" value="GLYMA_09G210500"/>
</dbReference>